<organism evidence="1 2">
    <name type="scientific">Bartonella doshiae</name>
    <dbReference type="NCBI Taxonomy" id="33044"/>
    <lineage>
        <taxon>Bacteria</taxon>
        <taxon>Pseudomonadati</taxon>
        <taxon>Pseudomonadota</taxon>
        <taxon>Alphaproteobacteria</taxon>
        <taxon>Hyphomicrobiales</taxon>
        <taxon>Bartonellaceae</taxon>
        <taxon>Bartonella</taxon>
    </lineage>
</organism>
<evidence type="ECO:0000313" key="1">
    <source>
        <dbReference type="EMBL" id="SUV46179.1"/>
    </source>
</evidence>
<evidence type="ECO:0000313" key="2">
    <source>
        <dbReference type="Proteomes" id="UP000254950"/>
    </source>
</evidence>
<sequence>MNLVGVEGKGESTWLGWFLGTTLQAFIPLAQSRGDNNHVQGMECIP</sequence>
<dbReference type="InterPro" id="IPR012341">
    <property type="entry name" value="6hp_glycosidase-like_sf"/>
</dbReference>
<reference evidence="1 2" key="1">
    <citation type="submission" date="2018-06" db="EMBL/GenBank/DDBJ databases">
        <authorList>
            <consortium name="Pathogen Informatics"/>
            <person name="Doyle S."/>
        </authorList>
    </citation>
    <scope>NUCLEOTIDE SEQUENCE [LARGE SCALE GENOMIC DNA]</scope>
    <source>
        <strain evidence="1 2">NCTC12862</strain>
    </source>
</reference>
<dbReference type="GO" id="GO:0005975">
    <property type="term" value="P:carbohydrate metabolic process"/>
    <property type="evidence" value="ECO:0007669"/>
    <property type="project" value="InterPro"/>
</dbReference>
<dbReference type="Gene3D" id="1.50.10.10">
    <property type="match status" value="1"/>
</dbReference>
<dbReference type="Proteomes" id="UP000254950">
    <property type="component" value="Unassembled WGS sequence"/>
</dbReference>
<dbReference type="AlphaFoldDB" id="A0A380ZGT7"/>
<proteinExistence type="predicted"/>
<gene>
    <name evidence="1" type="ORF">NCTC12862_01592</name>
</gene>
<dbReference type="EMBL" id="UFTF01000001">
    <property type="protein sequence ID" value="SUV46179.1"/>
    <property type="molecule type" value="Genomic_DNA"/>
</dbReference>
<name>A0A380ZGT7_BARDO</name>
<protein>
    <submittedName>
        <fullName evidence="1">Cellobiose phosphorylase</fullName>
    </submittedName>
</protein>
<accession>A0A380ZGT7</accession>